<feature type="transmembrane region" description="Helical" evidence="9">
    <location>
        <begin position="373"/>
        <end position="394"/>
    </location>
</feature>
<organism evidence="12 13">
    <name type="scientific">Pseudomonas lini</name>
    <dbReference type="NCBI Taxonomy" id="163011"/>
    <lineage>
        <taxon>Bacteria</taxon>
        <taxon>Pseudomonadati</taxon>
        <taxon>Pseudomonadota</taxon>
        <taxon>Gammaproteobacteria</taxon>
        <taxon>Pseudomonadales</taxon>
        <taxon>Pseudomonadaceae</taxon>
        <taxon>Pseudomonas</taxon>
    </lineage>
</organism>
<reference evidence="11 14" key="3">
    <citation type="submission" date="2019-09" db="EMBL/GenBank/DDBJ databases">
        <title>Draft genome sequences of 48 bacterial type strains from the CCUG.</title>
        <authorList>
            <person name="Tunovic T."/>
            <person name="Pineiro-Iglesias B."/>
            <person name="Unosson C."/>
            <person name="Inganas E."/>
            <person name="Ohlen M."/>
            <person name="Cardew S."/>
            <person name="Jensie-Markopoulos S."/>
            <person name="Salva-Serra F."/>
            <person name="Jaen-Luchoro D."/>
            <person name="Karlsson R."/>
            <person name="Svensson-Stadler L."/>
            <person name="Chun J."/>
            <person name="Moore E."/>
        </authorList>
    </citation>
    <scope>NUCLEOTIDE SEQUENCE [LARGE SCALE GENOMIC DNA]</scope>
    <source>
        <strain evidence="11 14">CCUG 51522</strain>
    </source>
</reference>
<feature type="transmembrane region" description="Helical" evidence="9">
    <location>
        <begin position="84"/>
        <end position="102"/>
    </location>
</feature>
<dbReference type="Proteomes" id="UP000434925">
    <property type="component" value="Unassembled WGS sequence"/>
</dbReference>
<dbReference type="EMBL" id="VZPO01000007">
    <property type="protein sequence ID" value="KAB0502586.1"/>
    <property type="molecule type" value="Genomic_DNA"/>
</dbReference>
<dbReference type="AlphaFoldDB" id="A0A0J6HMR7"/>
<dbReference type="PANTHER" id="PTHR43528:SF1">
    <property type="entry name" value="ALPHA-KETOGLUTARATE PERMEASE"/>
    <property type="match status" value="1"/>
</dbReference>
<feature type="transmembrane region" description="Helical" evidence="9">
    <location>
        <begin position="49"/>
        <end position="72"/>
    </location>
</feature>
<dbReference type="InterPro" id="IPR051084">
    <property type="entry name" value="H+-coupled_symporters"/>
</dbReference>
<feature type="transmembrane region" description="Helical" evidence="9">
    <location>
        <begin position="279"/>
        <end position="299"/>
    </location>
</feature>
<evidence type="ECO:0000313" key="11">
    <source>
        <dbReference type="EMBL" id="KAB0502586.1"/>
    </source>
</evidence>
<dbReference type="Pfam" id="PF00083">
    <property type="entry name" value="Sugar_tr"/>
    <property type="match status" value="2"/>
</dbReference>
<dbReference type="RefSeq" id="WP_048392913.1">
    <property type="nucleotide sequence ID" value="NZ_JYLB01000001.1"/>
</dbReference>
<dbReference type="GO" id="GO:0015293">
    <property type="term" value="F:symporter activity"/>
    <property type="evidence" value="ECO:0007669"/>
    <property type="project" value="UniProtKB-KW"/>
</dbReference>
<protein>
    <submittedName>
        <fullName evidence="11 12">MFS transporter</fullName>
    </submittedName>
</protein>
<feature type="transmembrane region" description="Helical" evidence="9">
    <location>
        <begin position="400"/>
        <end position="420"/>
    </location>
</feature>
<dbReference type="Gene3D" id="1.20.1250.20">
    <property type="entry name" value="MFS general substrate transporter like domains"/>
    <property type="match status" value="1"/>
</dbReference>
<keyword evidence="4 9" id="KW-0812">Transmembrane</keyword>
<keyword evidence="2" id="KW-0813">Transport</keyword>
<keyword evidence="5" id="KW-0769">Symport</keyword>
<dbReference type="Proteomes" id="UP000182814">
    <property type="component" value="Chromosome I"/>
</dbReference>
<dbReference type="InterPro" id="IPR005829">
    <property type="entry name" value="Sugar_transporter_CS"/>
</dbReference>
<feature type="transmembrane region" description="Helical" evidence="9">
    <location>
        <begin position="245"/>
        <end position="267"/>
    </location>
</feature>
<feature type="transmembrane region" description="Helical" evidence="9">
    <location>
        <begin position="12"/>
        <end position="37"/>
    </location>
</feature>
<reference evidence="12" key="1">
    <citation type="submission" date="2016-10" db="EMBL/GenBank/DDBJ databases">
        <authorList>
            <person name="de Groot N.N."/>
        </authorList>
    </citation>
    <scope>NUCLEOTIDE SEQUENCE [LARGE SCALE GENOMIC DNA]</scope>
    <source>
        <strain evidence="12">BS3782</strain>
    </source>
</reference>
<dbReference type="PANTHER" id="PTHR43528">
    <property type="entry name" value="ALPHA-KETOGLUTARATE PERMEASE"/>
    <property type="match status" value="1"/>
</dbReference>
<dbReference type="PROSITE" id="PS00216">
    <property type="entry name" value="SUGAR_TRANSPORT_1"/>
    <property type="match status" value="1"/>
</dbReference>
<keyword evidence="13" id="KW-1185">Reference proteome</keyword>
<dbReference type="InterPro" id="IPR005828">
    <property type="entry name" value="MFS_sugar_transport-like"/>
</dbReference>
<evidence type="ECO:0000259" key="10">
    <source>
        <dbReference type="PROSITE" id="PS50850"/>
    </source>
</evidence>
<evidence type="ECO:0000256" key="2">
    <source>
        <dbReference type="ARBA" id="ARBA00022448"/>
    </source>
</evidence>
<dbReference type="InterPro" id="IPR036259">
    <property type="entry name" value="MFS_trans_sf"/>
</dbReference>
<feature type="domain" description="Major facilitator superfamily (MFS) profile" evidence="10">
    <location>
        <begin position="12"/>
        <end position="424"/>
    </location>
</feature>
<feature type="transmembrane region" description="Helical" evidence="9">
    <location>
        <begin position="108"/>
        <end position="128"/>
    </location>
</feature>
<dbReference type="PATRIC" id="fig|163011.3.peg.1251"/>
<feature type="transmembrane region" description="Helical" evidence="9">
    <location>
        <begin position="340"/>
        <end position="361"/>
    </location>
</feature>
<keyword evidence="6 9" id="KW-1133">Transmembrane helix</keyword>
<evidence type="ECO:0000256" key="5">
    <source>
        <dbReference type="ARBA" id="ARBA00022847"/>
    </source>
</evidence>
<evidence type="ECO:0000256" key="3">
    <source>
        <dbReference type="ARBA" id="ARBA00022475"/>
    </source>
</evidence>
<comment type="subcellular location">
    <subcellularLocation>
        <location evidence="1">Cell membrane</location>
        <topology evidence="1">Multi-pass membrane protein</topology>
    </subcellularLocation>
</comment>
<evidence type="ECO:0000313" key="12">
    <source>
        <dbReference type="EMBL" id="SDT28125.1"/>
    </source>
</evidence>
<feature type="transmembrane region" description="Helical" evidence="9">
    <location>
        <begin position="184"/>
        <end position="203"/>
    </location>
</feature>
<evidence type="ECO:0000256" key="1">
    <source>
        <dbReference type="ARBA" id="ARBA00004651"/>
    </source>
</evidence>
<sequence length="456" mass="48406">MTKTKTTSSRRSLAAGAIGNFGEIYDFAVFGFSIPILSVHFFPGSDRTAALLSTFAVYAVAFVARPLGGLMFGYLADRLGRIRVMAMTVWLMALGTAIIGLLPTYATIGIAAPLLLLLCRIAQGLALGGETTGSTSYIVESAPENRRGYWLGFTLIFSHLPNAVVAGLVVALQLGAGDQAYSDWAWRIPFLLGGIIGVVGFWLRRNIDEPEEYKQARQASKASKIKKNPLIAAIRCGGLRGMLHVFMVQPVFSVGAYLLLGFMYTFLIEVGKLDSTSALISNAIAVIVLSALLPLGGLLSDRFGRKRVLTFGAAWIALSAYPAMYLAASGSFASAVAGQTLLAAGLGIYGAASFVAAAEFFPTSFRATGHAISYQTSVAMFGGTCPLIAAYLSQAFGSPLAPAFYVTLIAVLCLITTQFVPETRGINLRTSVGNKASNKASELPQPQKTMRQELST</sequence>
<dbReference type="PROSITE" id="PS50850">
    <property type="entry name" value="MFS"/>
    <property type="match status" value="1"/>
</dbReference>
<evidence type="ECO:0000313" key="13">
    <source>
        <dbReference type="Proteomes" id="UP000182814"/>
    </source>
</evidence>
<proteinExistence type="predicted"/>
<dbReference type="GO" id="GO:0005886">
    <property type="term" value="C:plasma membrane"/>
    <property type="evidence" value="ECO:0007669"/>
    <property type="project" value="UniProtKB-SubCell"/>
</dbReference>
<feature type="transmembrane region" description="Helical" evidence="9">
    <location>
        <begin position="308"/>
        <end position="328"/>
    </location>
</feature>
<evidence type="ECO:0000256" key="9">
    <source>
        <dbReference type="SAM" id="Phobius"/>
    </source>
</evidence>
<evidence type="ECO:0000256" key="4">
    <source>
        <dbReference type="ARBA" id="ARBA00022692"/>
    </source>
</evidence>
<gene>
    <name evidence="11" type="ORF">F7R14_18205</name>
    <name evidence="12" type="ORF">SAMN04490191_3764</name>
</gene>
<reference evidence="13" key="2">
    <citation type="submission" date="2016-10" db="EMBL/GenBank/DDBJ databases">
        <authorList>
            <person name="Varghese N."/>
            <person name="Submissions S."/>
        </authorList>
    </citation>
    <scope>NUCLEOTIDE SEQUENCE [LARGE SCALE GENOMIC DNA]</scope>
    <source>
        <strain evidence="13">BS3782</strain>
    </source>
</reference>
<keyword evidence="3" id="KW-1003">Cell membrane</keyword>
<dbReference type="SUPFAM" id="SSF103473">
    <property type="entry name" value="MFS general substrate transporter"/>
    <property type="match status" value="1"/>
</dbReference>
<evidence type="ECO:0000256" key="8">
    <source>
        <dbReference type="SAM" id="MobiDB-lite"/>
    </source>
</evidence>
<feature type="region of interest" description="Disordered" evidence="8">
    <location>
        <begin position="437"/>
        <end position="456"/>
    </location>
</feature>
<evidence type="ECO:0000256" key="7">
    <source>
        <dbReference type="ARBA" id="ARBA00023136"/>
    </source>
</evidence>
<name>A0A0J6HMR7_9PSED</name>
<evidence type="ECO:0000313" key="14">
    <source>
        <dbReference type="Proteomes" id="UP000434925"/>
    </source>
</evidence>
<keyword evidence="7 9" id="KW-0472">Membrane</keyword>
<accession>A0A0J6HMR7</accession>
<feature type="transmembrane region" description="Helical" evidence="9">
    <location>
        <begin position="149"/>
        <end position="172"/>
    </location>
</feature>
<evidence type="ECO:0000256" key="6">
    <source>
        <dbReference type="ARBA" id="ARBA00022989"/>
    </source>
</evidence>
<dbReference type="InterPro" id="IPR020846">
    <property type="entry name" value="MFS_dom"/>
</dbReference>
<dbReference type="EMBL" id="LT629746">
    <property type="protein sequence ID" value="SDT28125.1"/>
    <property type="molecule type" value="Genomic_DNA"/>
</dbReference>